<dbReference type="EMBL" id="CAADFS010000001">
    <property type="protein sequence ID" value="VFK37404.1"/>
    <property type="molecule type" value="Genomic_DNA"/>
</dbReference>
<accession>A0A450Y793</accession>
<evidence type="ECO:0000313" key="3">
    <source>
        <dbReference type="EMBL" id="VFK51496.1"/>
    </source>
</evidence>
<sequence>MGIDLAKQSFQPHGDKRVLPRAFPACEYGLPVPGRAARSWITQIISPISFTSIPCRISRAAPSFVMDRYDEELIRRYLLALTPDNVLVMVSNPETEEAERRSRGVLRMVVGREPGSGRGGSWFWRNTQGQVLTKRPREKRWRENRILCGPNKRTDLVAHHLCQGKERKHLSTILGAWKKELVDGYE</sequence>
<proteinExistence type="predicted"/>
<name>A0A450Y793_9GAMM</name>
<dbReference type="EMBL" id="CAADFT010000001">
    <property type="protein sequence ID" value="VFK37702.1"/>
    <property type="molecule type" value="Genomic_DNA"/>
</dbReference>
<organism evidence="1">
    <name type="scientific">Candidatus Kentrum sp. TC</name>
    <dbReference type="NCBI Taxonomy" id="2126339"/>
    <lineage>
        <taxon>Bacteria</taxon>
        <taxon>Pseudomonadati</taxon>
        <taxon>Pseudomonadota</taxon>
        <taxon>Gammaproteobacteria</taxon>
        <taxon>Candidatus Kentrum</taxon>
    </lineage>
</organism>
<protein>
    <submittedName>
        <fullName evidence="1">Uncharacterized protein</fullName>
    </submittedName>
</protein>
<gene>
    <name evidence="1" type="ORF">BECKTC1821D_GA0114238_100156</name>
    <name evidence="2" type="ORF">BECKTC1821E_GA0114239_100165</name>
    <name evidence="3" type="ORF">BECKTC1821F_GA0114240_1001114</name>
</gene>
<dbReference type="EMBL" id="CAADFW010000001">
    <property type="protein sequence ID" value="VFK51496.1"/>
    <property type="molecule type" value="Genomic_DNA"/>
</dbReference>
<evidence type="ECO:0000313" key="1">
    <source>
        <dbReference type="EMBL" id="VFK37404.1"/>
    </source>
</evidence>
<evidence type="ECO:0000313" key="2">
    <source>
        <dbReference type="EMBL" id="VFK37702.1"/>
    </source>
</evidence>
<reference evidence="1" key="1">
    <citation type="submission" date="2019-02" db="EMBL/GenBank/DDBJ databases">
        <authorList>
            <person name="Gruber-Vodicka R. H."/>
            <person name="Seah K. B. B."/>
        </authorList>
    </citation>
    <scope>NUCLEOTIDE SEQUENCE</scope>
    <source>
        <strain evidence="1">BECK_BZ123</strain>
        <strain evidence="2">BECK_BZ125</strain>
        <strain evidence="3">BECK_BZ126</strain>
    </source>
</reference>
<dbReference type="AlphaFoldDB" id="A0A450Y793"/>